<dbReference type="CDD" id="cd06124">
    <property type="entry name" value="cupin_NimR-like_N"/>
    <property type="match status" value="1"/>
</dbReference>
<sequence length="256" mass="27727">MSEPAFEPAPVGVGAIVVGSFPLAAGQWTHEHYHPQHQLAWTRSGVLGVAVGEANWIVPPTRALWLPAGIVHKTGASRDAVLCSLYFEPDRCDVTWTEPTPVRVDGLLAHLIAHLAQQTLADDQRLRAEAVALDLLQPLPATPIDVPHPVDDRVRAVADALLDNPADPRSMDAHARAVGLSRRTLTRLFVQDTGMSFDRWRTHARLQAALPLLADGQPVSRVAHAVGYGTASAFLAAFRRTVGTSPRRYLGGDCFD</sequence>
<dbReference type="PANTHER" id="PTHR11019">
    <property type="entry name" value="HTH-TYPE TRANSCRIPTIONAL REGULATOR NIMR"/>
    <property type="match status" value="1"/>
</dbReference>
<organism evidence="8 9">
    <name type="scientific">Nocardia fluminea</name>
    <dbReference type="NCBI Taxonomy" id="134984"/>
    <lineage>
        <taxon>Bacteria</taxon>
        <taxon>Bacillati</taxon>
        <taxon>Actinomycetota</taxon>
        <taxon>Actinomycetes</taxon>
        <taxon>Mycobacteriales</taxon>
        <taxon>Nocardiaceae</taxon>
        <taxon>Nocardia</taxon>
    </lineage>
</organism>
<gene>
    <name evidence="8" type="ORF">ATK86_5453</name>
</gene>
<dbReference type="Gene3D" id="1.10.10.60">
    <property type="entry name" value="Homeodomain-like"/>
    <property type="match status" value="1"/>
</dbReference>
<dbReference type="RefSeq" id="WP_101466840.1">
    <property type="nucleotide sequence ID" value="NZ_PJMW01000002.1"/>
</dbReference>
<dbReference type="Pfam" id="PF02311">
    <property type="entry name" value="AraC_binding"/>
    <property type="match status" value="1"/>
</dbReference>
<dbReference type="GO" id="GO:0043565">
    <property type="term" value="F:sequence-specific DNA binding"/>
    <property type="evidence" value="ECO:0007669"/>
    <property type="project" value="InterPro"/>
</dbReference>
<dbReference type="SUPFAM" id="SSF46689">
    <property type="entry name" value="Homeodomain-like"/>
    <property type="match status" value="1"/>
</dbReference>
<reference evidence="8 9" key="1">
    <citation type="submission" date="2017-12" db="EMBL/GenBank/DDBJ databases">
        <title>Sequencing the genomes of 1000 Actinobacteria strains.</title>
        <authorList>
            <person name="Klenk H.-P."/>
        </authorList>
    </citation>
    <scope>NUCLEOTIDE SEQUENCE [LARGE SCALE GENOMIC DNA]</scope>
    <source>
        <strain evidence="8 9">DSM 44489</strain>
    </source>
</reference>
<evidence type="ECO:0000313" key="9">
    <source>
        <dbReference type="Proteomes" id="UP000233766"/>
    </source>
</evidence>
<protein>
    <recommendedName>
        <fullName evidence="5">HTH-type transcriptional regulator RipA</fullName>
    </recommendedName>
    <alternativeName>
        <fullName evidence="6">Repressor of iron proteins A</fullName>
    </alternativeName>
</protein>
<dbReference type="InterPro" id="IPR018060">
    <property type="entry name" value="HTH_AraC"/>
</dbReference>
<dbReference type="InterPro" id="IPR014710">
    <property type="entry name" value="RmlC-like_jellyroll"/>
</dbReference>
<evidence type="ECO:0000256" key="1">
    <source>
        <dbReference type="ARBA" id="ARBA00022491"/>
    </source>
</evidence>
<comment type="caution">
    <text evidence="8">The sequence shown here is derived from an EMBL/GenBank/DDBJ whole genome shotgun (WGS) entry which is preliminary data.</text>
</comment>
<name>A0A2N3VHB9_9NOCA</name>
<keyword evidence="9" id="KW-1185">Reference proteome</keyword>
<dbReference type="PANTHER" id="PTHR11019:SF199">
    <property type="entry name" value="HTH-TYPE TRANSCRIPTIONAL REGULATOR NIMR"/>
    <property type="match status" value="1"/>
</dbReference>
<dbReference type="InterPro" id="IPR009057">
    <property type="entry name" value="Homeodomain-like_sf"/>
</dbReference>
<dbReference type="AlphaFoldDB" id="A0A2N3VHB9"/>
<dbReference type="GO" id="GO:0003700">
    <property type="term" value="F:DNA-binding transcription factor activity"/>
    <property type="evidence" value="ECO:0007669"/>
    <property type="project" value="InterPro"/>
</dbReference>
<proteinExistence type="predicted"/>
<feature type="domain" description="HTH araC/xylS-type" evidence="7">
    <location>
        <begin position="155"/>
        <end position="252"/>
    </location>
</feature>
<keyword evidence="2" id="KW-0805">Transcription regulation</keyword>
<keyword evidence="4" id="KW-0804">Transcription</keyword>
<keyword evidence="3 8" id="KW-0238">DNA-binding</keyword>
<evidence type="ECO:0000256" key="4">
    <source>
        <dbReference type="ARBA" id="ARBA00023163"/>
    </source>
</evidence>
<evidence type="ECO:0000256" key="6">
    <source>
        <dbReference type="ARBA" id="ARBA00079449"/>
    </source>
</evidence>
<dbReference type="PROSITE" id="PS00041">
    <property type="entry name" value="HTH_ARAC_FAMILY_1"/>
    <property type="match status" value="1"/>
</dbReference>
<dbReference type="FunFam" id="1.10.10.60:FF:000132">
    <property type="entry name" value="AraC family transcriptional regulator"/>
    <property type="match status" value="1"/>
</dbReference>
<dbReference type="InterPro" id="IPR003313">
    <property type="entry name" value="AraC-bd"/>
</dbReference>
<evidence type="ECO:0000256" key="5">
    <source>
        <dbReference type="ARBA" id="ARBA00074140"/>
    </source>
</evidence>
<dbReference type="InterPro" id="IPR018062">
    <property type="entry name" value="HTH_AraC-typ_CS"/>
</dbReference>
<evidence type="ECO:0000259" key="7">
    <source>
        <dbReference type="PROSITE" id="PS01124"/>
    </source>
</evidence>
<evidence type="ECO:0000256" key="2">
    <source>
        <dbReference type="ARBA" id="ARBA00023015"/>
    </source>
</evidence>
<keyword evidence="1" id="KW-0678">Repressor</keyword>
<evidence type="ECO:0000313" key="8">
    <source>
        <dbReference type="EMBL" id="PKV81009.1"/>
    </source>
</evidence>
<dbReference type="Pfam" id="PF12833">
    <property type="entry name" value="HTH_18"/>
    <property type="match status" value="1"/>
</dbReference>
<dbReference type="OrthoDB" id="2039152at2"/>
<dbReference type="PROSITE" id="PS01124">
    <property type="entry name" value="HTH_ARAC_FAMILY_2"/>
    <property type="match status" value="1"/>
</dbReference>
<accession>A0A2N3VHB9</accession>
<dbReference type="SMART" id="SM00342">
    <property type="entry name" value="HTH_ARAC"/>
    <property type="match status" value="1"/>
</dbReference>
<dbReference type="SUPFAM" id="SSF51182">
    <property type="entry name" value="RmlC-like cupins"/>
    <property type="match status" value="1"/>
</dbReference>
<dbReference type="Gene3D" id="2.60.120.10">
    <property type="entry name" value="Jelly Rolls"/>
    <property type="match status" value="1"/>
</dbReference>
<dbReference type="InterPro" id="IPR011051">
    <property type="entry name" value="RmlC_Cupin_sf"/>
</dbReference>
<evidence type="ECO:0000256" key="3">
    <source>
        <dbReference type="ARBA" id="ARBA00023125"/>
    </source>
</evidence>
<dbReference type="EMBL" id="PJMW01000002">
    <property type="protein sequence ID" value="PKV81009.1"/>
    <property type="molecule type" value="Genomic_DNA"/>
</dbReference>
<dbReference type="Proteomes" id="UP000233766">
    <property type="component" value="Unassembled WGS sequence"/>
</dbReference>